<organism evidence="3 4">
    <name type="scientific">Neolecta irregularis (strain DAH-3)</name>
    <dbReference type="NCBI Taxonomy" id="1198029"/>
    <lineage>
        <taxon>Eukaryota</taxon>
        <taxon>Fungi</taxon>
        <taxon>Dikarya</taxon>
        <taxon>Ascomycota</taxon>
        <taxon>Taphrinomycotina</taxon>
        <taxon>Neolectales</taxon>
        <taxon>Neolectaceae</taxon>
        <taxon>Neolecta</taxon>
    </lineage>
</organism>
<evidence type="ECO:0008006" key="5">
    <source>
        <dbReference type="Google" id="ProtNLM"/>
    </source>
</evidence>
<reference evidence="3 4" key="1">
    <citation type="submission" date="2016-04" db="EMBL/GenBank/DDBJ databases">
        <title>Evolutionary innovation and constraint leading to complex multicellularity in the Ascomycota.</title>
        <authorList>
            <person name="Cisse O."/>
            <person name="Nguyen A."/>
            <person name="Hewitt D.A."/>
            <person name="Jedd G."/>
            <person name="Stajich J.E."/>
        </authorList>
    </citation>
    <scope>NUCLEOTIDE SEQUENCE [LARGE SCALE GENOMIC DNA]</scope>
    <source>
        <strain evidence="3 4">DAH-3</strain>
    </source>
</reference>
<dbReference type="Proteomes" id="UP000186594">
    <property type="component" value="Unassembled WGS sequence"/>
</dbReference>
<evidence type="ECO:0000256" key="2">
    <source>
        <dbReference type="SAM" id="MobiDB-lite"/>
    </source>
</evidence>
<feature type="compositionally biased region" description="Polar residues" evidence="2">
    <location>
        <begin position="128"/>
        <end position="150"/>
    </location>
</feature>
<dbReference type="OrthoDB" id="5398572at2759"/>
<evidence type="ECO:0000313" key="4">
    <source>
        <dbReference type="Proteomes" id="UP000186594"/>
    </source>
</evidence>
<feature type="compositionally biased region" description="Basic and acidic residues" evidence="2">
    <location>
        <begin position="85"/>
        <end position="98"/>
    </location>
</feature>
<sequence>MVVIGSRSKCGPHNQLPHHQSQMVKTRQRIGSEEPSQGFNVIIRRRGKAQKEATVRRSKSKTSRGTGEEGRSKRTSRCTRRSQRTHVDDSDIETDRLPQNRQSVLEQITEEDYLPQWKPSKSLKRKLSTSGITSSPTLTASPRRSPSEMMTTRPIKRARFKDELANSSPKLLRSMREGRMMLKGTVQDPLPTPRIKARKSDDDTISKIDAQIQELEKQRNDWLKSRESGLYNHPTSEIQYHEGLGLIDENGVEDEELDEEGAEEAGQRVKLTESPKLTLPPRRRRIVRKNQSSIAENPSESEVESSYDFASDNPQSSYMAVSRTIRREKSFSKINAKTREENVPRKRIPWSLEETKLLCHLIDRFGNTWAKMEQYCRNHQSQYKTLLINNRDQMSFKDRARVLKQKVIDNDTVELLGENWQFITVNDRYRGVHRRDGDDHNYE</sequence>
<accession>A0A1U7LTG8</accession>
<keyword evidence="4" id="KW-1185">Reference proteome</keyword>
<name>A0A1U7LTG8_NEOID</name>
<dbReference type="EMBL" id="LXFE01000309">
    <property type="protein sequence ID" value="OLL25811.1"/>
    <property type="molecule type" value="Genomic_DNA"/>
</dbReference>
<feature type="coiled-coil region" evidence="1">
    <location>
        <begin position="198"/>
        <end position="225"/>
    </location>
</feature>
<feature type="compositionally biased region" description="Polar residues" evidence="2">
    <location>
        <begin position="289"/>
        <end position="298"/>
    </location>
</feature>
<feature type="compositionally biased region" description="Acidic residues" evidence="2">
    <location>
        <begin position="254"/>
        <end position="263"/>
    </location>
</feature>
<dbReference type="AlphaFoldDB" id="A0A1U7LTG8"/>
<feature type="region of interest" description="Disordered" evidence="2">
    <location>
        <begin position="1"/>
        <end position="101"/>
    </location>
</feature>
<dbReference type="SUPFAM" id="SSF46689">
    <property type="entry name" value="Homeodomain-like"/>
    <property type="match status" value="1"/>
</dbReference>
<feature type="region of interest" description="Disordered" evidence="2">
    <location>
        <begin position="254"/>
        <end position="314"/>
    </location>
</feature>
<evidence type="ECO:0000256" key="1">
    <source>
        <dbReference type="SAM" id="Coils"/>
    </source>
</evidence>
<feature type="region of interest" description="Disordered" evidence="2">
    <location>
        <begin position="116"/>
        <end position="151"/>
    </location>
</feature>
<proteinExistence type="predicted"/>
<dbReference type="InterPro" id="IPR009057">
    <property type="entry name" value="Homeodomain-like_sf"/>
</dbReference>
<feature type="compositionally biased region" description="Basic residues" evidence="2">
    <location>
        <begin position="73"/>
        <end position="84"/>
    </location>
</feature>
<gene>
    <name evidence="3" type="ORF">NEOLI_000533</name>
</gene>
<comment type="caution">
    <text evidence="3">The sequence shown here is derived from an EMBL/GenBank/DDBJ whole genome shotgun (WGS) entry which is preliminary data.</text>
</comment>
<dbReference type="Gene3D" id="1.10.10.60">
    <property type="entry name" value="Homeodomain-like"/>
    <property type="match status" value="1"/>
</dbReference>
<evidence type="ECO:0000313" key="3">
    <source>
        <dbReference type="EMBL" id="OLL25811.1"/>
    </source>
</evidence>
<protein>
    <recommendedName>
        <fullName evidence="5">Myb-like domain-containing protein</fullName>
    </recommendedName>
</protein>
<keyword evidence="1" id="KW-0175">Coiled coil</keyword>